<keyword evidence="2" id="KW-1185">Reference proteome</keyword>
<dbReference type="KEGG" id="salf:SMD44_08587"/>
<sequence>MMSGSTTATVNDSVPSARVSVPVPLPQAVAAMAATHKTAVAVHRFVRVQAAQAVVRVQVRMTIPLAAASVPRVIS</sequence>
<organism evidence="1 2">
    <name type="scientific">Streptomyces alboflavus</name>
    <dbReference type="NCBI Taxonomy" id="67267"/>
    <lineage>
        <taxon>Bacteria</taxon>
        <taxon>Bacillati</taxon>
        <taxon>Actinomycetota</taxon>
        <taxon>Actinomycetes</taxon>
        <taxon>Kitasatosporales</taxon>
        <taxon>Streptomycetaceae</taxon>
        <taxon>Streptomyces</taxon>
    </lineage>
</organism>
<dbReference type="EMBL" id="CP021748">
    <property type="protein sequence ID" value="ARX89100.1"/>
    <property type="molecule type" value="Genomic_DNA"/>
</dbReference>
<dbReference type="AlphaFoldDB" id="A0A1Z1WRP2"/>
<accession>A0A1Z1WRP2</accession>
<name>A0A1Z1WRP2_9ACTN</name>
<gene>
    <name evidence="1" type="ORF">SMD44_08587</name>
</gene>
<evidence type="ECO:0000313" key="1">
    <source>
        <dbReference type="EMBL" id="ARX89100.1"/>
    </source>
</evidence>
<protein>
    <submittedName>
        <fullName evidence="1">Uncharacterized protein</fullName>
    </submittedName>
</protein>
<evidence type="ECO:0000313" key="2">
    <source>
        <dbReference type="Proteomes" id="UP000195880"/>
    </source>
</evidence>
<reference evidence="1 2" key="1">
    <citation type="submission" date="2017-05" db="EMBL/GenBank/DDBJ databases">
        <title>Streptomyces alboflavus Genome sequencing and assembly.</title>
        <authorList>
            <person name="Wang Y."/>
            <person name="Du B."/>
            <person name="Ding Y."/>
            <person name="Liu H."/>
            <person name="Hou Q."/>
            <person name="Liu K."/>
            <person name="Wang C."/>
            <person name="Yao L."/>
        </authorList>
    </citation>
    <scope>NUCLEOTIDE SEQUENCE [LARGE SCALE GENOMIC DNA]</scope>
    <source>
        <strain evidence="1 2">MDJK44</strain>
    </source>
</reference>
<proteinExistence type="predicted"/>
<dbReference type="Proteomes" id="UP000195880">
    <property type="component" value="Chromosome"/>
</dbReference>